<evidence type="ECO:0000313" key="3">
    <source>
        <dbReference type="Proteomes" id="UP000061018"/>
    </source>
</evidence>
<dbReference type="EMBL" id="CP012382">
    <property type="protein sequence ID" value="AKZ56473.1"/>
    <property type="molecule type" value="Genomic_DNA"/>
</dbReference>
<protein>
    <submittedName>
        <fullName evidence="2">Uncharacterized protein</fullName>
    </submittedName>
</protein>
<evidence type="ECO:0000256" key="1">
    <source>
        <dbReference type="SAM" id="MobiDB-lite"/>
    </source>
</evidence>
<reference evidence="3" key="1">
    <citation type="journal article" date="2015" name="J. Biotechnol.">
        <title>Complete genome sequence of Streptomyces ambofaciens ATCC 23877, the spiramycin producer.</title>
        <authorList>
            <person name="Thibessard A."/>
            <person name="Haas D."/>
            <person name="Gerbaud C."/>
            <person name="Aigle B."/>
            <person name="Lautru S."/>
            <person name="Pernodet J.L."/>
            <person name="Leblond P."/>
        </authorList>
    </citation>
    <scope>NUCLEOTIDE SEQUENCE [LARGE SCALE GENOMIC DNA]</scope>
    <source>
        <strain evidence="3">ATCC 23877 / 3486 / DSM 40053 / JCM 4204 / NBRC 12836 / NRRL B-2516</strain>
    </source>
</reference>
<feature type="region of interest" description="Disordered" evidence="1">
    <location>
        <begin position="27"/>
        <end position="50"/>
    </location>
</feature>
<evidence type="ECO:0000313" key="2">
    <source>
        <dbReference type="EMBL" id="AKZ56473.1"/>
    </source>
</evidence>
<dbReference type="AlphaFoldDB" id="A0A0K2AU11"/>
<proteinExistence type="predicted"/>
<name>A0A0K2AU11_STRA7</name>
<accession>A0A0K2AU11</accession>
<dbReference type="KEGG" id="samb:SAM23877_3426"/>
<sequence>MGFLRFPCAFTERKLCRYAHVAFRSPAAPPSVVLGPGSDRGPMPRRRPGD</sequence>
<gene>
    <name evidence="2" type="ORF">SAM23877_3426</name>
</gene>
<organism evidence="2 3">
    <name type="scientific">Streptomyces ambofaciens (strain ATCC 23877 / 3486 / DSM 40053 / JCM 4204 / NBRC 12836 / NRRL B-2516)</name>
    <dbReference type="NCBI Taxonomy" id="278992"/>
    <lineage>
        <taxon>Bacteria</taxon>
        <taxon>Bacillati</taxon>
        <taxon>Actinomycetota</taxon>
        <taxon>Actinomycetes</taxon>
        <taxon>Kitasatosporales</taxon>
        <taxon>Streptomycetaceae</taxon>
        <taxon>Streptomyces</taxon>
    </lineage>
</organism>
<dbReference type="Proteomes" id="UP000061018">
    <property type="component" value="Chromosome"/>
</dbReference>